<comment type="subcellular location">
    <subcellularLocation>
        <location evidence="1">Nucleus</location>
    </subcellularLocation>
</comment>
<feature type="compositionally biased region" description="Polar residues" evidence="7">
    <location>
        <begin position="666"/>
        <end position="676"/>
    </location>
</feature>
<evidence type="ECO:0000313" key="13">
    <source>
        <dbReference type="RefSeq" id="XP_056842729.1"/>
    </source>
</evidence>
<reference evidence="12" key="1">
    <citation type="journal article" date="2019" name="Database">
        <title>The radish genome database (RadishGD): an integrated information resource for radish genomics.</title>
        <authorList>
            <person name="Yu H.J."/>
            <person name="Baek S."/>
            <person name="Lee Y.J."/>
            <person name="Cho A."/>
            <person name="Mun J.H."/>
        </authorList>
    </citation>
    <scope>NUCLEOTIDE SEQUENCE [LARGE SCALE GENOMIC DNA]</scope>
    <source>
        <strain evidence="12">cv. WK10039</strain>
    </source>
</reference>
<dbReference type="GO" id="GO:0010032">
    <property type="term" value="P:meiotic chromosome condensation"/>
    <property type="evidence" value="ECO:0007669"/>
    <property type="project" value="TreeGrafter"/>
</dbReference>
<keyword evidence="12" id="KW-1185">Reference proteome</keyword>
<feature type="compositionally biased region" description="Polar residues" evidence="7">
    <location>
        <begin position="283"/>
        <end position="293"/>
    </location>
</feature>
<protein>
    <recommendedName>
        <fullName evidence="3">Condensin-2 complex subunit H2</fullName>
    </recommendedName>
    <alternativeName>
        <fullName evidence="6">Non-SMC condensin II complex subunit H2</fullName>
    </alternativeName>
</protein>
<evidence type="ECO:0000259" key="9">
    <source>
        <dbReference type="Pfam" id="PF06278"/>
    </source>
</evidence>
<feature type="compositionally biased region" description="Basic and acidic residues" evidence="7">
    <location>
        <begin position="440"/>
        <end position="469"/>
    </location>
</feature>
<gene>
    <name evidence="13" type="primary">LOC108856968</name>
</gene>
<feature type="domain" description="Condensin II complex subunit H2 N-terminal" evidence="9">
    <location>
        <begin position="9"/>
        <end position="63"/>
    </location>
</feature>
<reference evidence="13" key="2">
    <citation type="submission" date="2025-08" db="UniProtKB">
        <authorList>
            <consortium name="RefSeq"/>
        </authorList>
    </citation>
    <scope>IDENTIFICATION</scope>
    <source>
        <tissue evidence="13">Leaf</tissue>
    </source>
</reference>
<dbReference type="InterPro" id="IPR031737">
    <property type="entry name" value="CNDH2_C"/>
</dbReference>
<feature type="domain" description="Condensin II complex subunit H2 middle" evidence="11">
    <location>
        <begin position="192"/>
        <end position="328"/>
    </location>
</feature>
<feature type="domain" description="Condensin-2 complex subunit H2 C-terminal" evidence="10">
    <location>
        <begin position="502"/>
        <end position="635"/>
    </location>
</feature>
<feature type="region of interest" description="Disordered" evidence="7">
    <location>
        <begin position="248"/>
        <end position="353"/>
    </location>
</feature>
<dbReference type="InterPro" id="IPR031739">
    <property type="entry name" value="Ncaph2"/>
</dbReference>
<dbReference type="PANTHER" id="PTHR14324">
    <property type="entry name" value="CONDENSIN-2 COMPLEX SUBUNIT H2"/>
    <property type="match status" value="1"/>
</dbReference>
<feature type="region of interest" description="Disordered" evidence="7">
    <location>
        <begin position="135"/>
        <end position="157"/>
    </location>
</feature>
<feature type="transmembrane region" description="Helical" evidence="8">
    <location>
        <begin position="86"/>
        <end position="105"/>
    </location>
</feature>
<dbReference type="OrthoDB" id="10038475at2759"/>
<comment type="similarity">
    <text evidence="2">Belongs to the CND2 H2 (condensin-2 subunit 2) family.</text>
</comment>
<accession>A0A9W3BTZ6</accession>
<dbReference type="Pfam" id="PF16858">
    <property type="entry name" value="CNDH2_C"/>
    <property type="match status" value="1"/>
</dbReference>
<dbReference type="InterPro" id="IPR009378">
    <property type="entry name" value="H2_N"/>
</dbReference>
<evidence type="ECO:0000256" key="4">
    <source>
        <dbReference type="ARBA" id="ARBA00023067"/>
    </source>
</evidence>
<feature type="compositionally biased region" description="Polar residues" evidence="7">
    <location>
        <begin position="141"/>
        <end position="152"/>
    </location>
</feature>
<feature type="compositionally biased region" description="Basic and acidic residues" evidence="7">
    <location>
        <begin position="317"/>
        <end position="328"/>
    </location>
</feature>
<dbReference type="AlphaFoldDB" id="A0A9W3BTZ6"/>
<evidence type="ECO:0000256" key="8">
    <source>
        <dbReference type="SAM" id="Phobius"/>
    </source>
</evidence>
<dbReference type="Proteomes" id="UP000504610">
    <property type="component" value="Chromosome 5"/>
</dbReference>
<dbReference type="RefSeq" id="XP_056842729.1">
    <property type="nucleotide sequence ID" value="XM_056986749.1"/>
</dbReference>
<proteinExistence type="inferred from homology"/>
<organism evidence="12 13">
    <name type="scientific">Raphanus sativus</name>
    <name type="common">Radish</name>
    <name type="synonym">Raphanus raphanistrum var. sativus</name>
    <dbReference type="NCBI Taxonomy" id="3726"/>
    <lineage>
        <taxon>Eukaryota</taxon>
        <taxon>Viridiplantae</taxon>
        <taxon>Streptophyta</taxon>
        <taxon>Embryophyta</taxon>
        <taxon>Tracheophyta</taxon>
        <taxon>Spermatophyta</taxon>
        <taxon>Magnoliopsida</taxon>
        <taxon>eudicotyledons</taxon>
        <taxon>Gunneridae</taxon>
        <taxon>Pentapetalae</taxon>
        <taxon>rosids</taxon>
        <taxon>malvids</taxon>
        <taxon>Brassicales</taxon>
        <taxon>Brassicaceae</taxon>
        <taxon>Brassiceae</taxon>
        <taxon>Raphanus</taxon>
    </lineage>
</organism>
<dbReference type="Pfam" id="PF06278">
    <property type="entry name" value="CNDH2_N"/>
    <property type="match status" value="2"/>
</dbReference>
<evidence type="ECO:0000256" key="3">
    <source>
        <dbReference type="ARBA" id="ARBA00016903"/>
    </source>
</evidence>
<feature type="domain" description="Condensin II complex subunit H2 N-terminal" evidence="9">
    <location>
        <begin position="101"/>
        <end position="169"/>
    </location>
</feature>
<keyword evidence="8" id="KW-1133">Transmembrane helix</keyword>
<keyword evidence="8" id="KW-0472">Membrane</keyword>
<dbReference type="GO" id="GO:0051306">
    <property type="term" value="P:mitotic sister chromatid separation"/>
    <property type="evidence" value="ECO:0007669"/>
    <property type="project" value="TreeGrafter"/>
</dbReference>
<evidence type="ECO:0000256" key="2">
    <source>
        <dbReference type="ARBA" id="ARBA00007844"/>
    </source>
</evidence>
<feature type="region of interest" description="Disordered" evidence="7">
    <location>
        <begin position="430"/>
        <end position="500"/>
    </location>
</feature>
<dbReference type="GO" id="GO:0003682">
    <property type="term" value="F:chromatin binding"/>
    <property type="evidence" value="ECO:0007669"/>
    <property type="project" value="TreeGrafter"/>
</dbReference>
<name>A0A9W3BTZ6_RAPSA</name>
<dbReference type="GeneID" id="108856968"/>
<evidence type="ECO:0000259" key="11">
    <source>
        <dbReference type="Pfam" id="PF16869"/>
    </source>
</evidence>
<keyword evidence="5" id="KW-0539">Nucleus</keyword>
<evidence type="ECO:0000256" key="7">
    <source>
        <dbReference type="SAM" id="MobiDB-lite"/>
    </source>
</evidence>
<dbReference type="InterPro" id="IPR031719">
    <property type="entry name" value="H2_M"/>
</dbReference>
<feature type="compositionally biased region" description="Basic residues" evidence="7">
    <location>
        <begin position="253"/>
        <end position="265"/>
    </location>
</feature>
<evidence type="ECO:0000256" key="5">
    <source>
        <dbReference type="ARBA" id="ARBA00023242"/>
    </source>
</evidence>
<dbReference type="GO" id="GO:0000796">
    <property type="term" value="C:condensin complex"/>
    <property type="evidence" value="ECO:0007669"/>
    <property type="project" value="TreeGrafter"/>
</dbReference>
<dbReference type="Pfam" id="PF16869">
    <property type="entry name" value="CNDH2_M"/>
    <property type="match status" value="1"/>
</dbReference>
<dbReference type="PANTHER" id="PTHR14324:SF3">
    <property type="entry name" value="CONDENSIN-2 COMPLEX SUBUNIT H2"/>
    <property type="match status" value="1"/>
</dbReference>
<evidence type="ECO:0000259" key="10">
    <source>
        <dbReference type="Pfam" id="PF16858"/>
    </source>
</evidence>
<feature type="region of interest" description="Disordered" evidence="7">
    <location>
        <begin position="638"/>
        <end position="703"/>
    </location>
</feature>
<sequence>MTSHGGERIHTVQPERDLVANWEVDLSEKLEEYLLKICTGEITGNEDEDGQIPVNFAEGAFCFFDSEILLSFDFFRDDLNKKNKNWVFDFVLCCVVVGSVAALLLQGSVQVYSKKVEYLYNLVLRTLEFLSKQREQEESKSTSNEAEASSSRQVDEEENDLFWNVDDIPVDPKNSLVDNSVAGDSCPSQFVKPPANLVVLEGDCLDTSGDGGELESYLLATTHLYRDFILLDPCDAVAVNDFLGDSYAGKSRNSARRGSSARKSFHSPVGRSGGSARRSSLGKNQGTSFNQSPVLYGNGPDAQNCDQESQPPAAFGDNDHDFDMDNNDHGGGTMDLSDTDADEDDPWKPLNPYEPGKLKVKPFKKVKTLRKFGASLTKDHITSMFPLARPNGPIRTELSGIWERCRPSSNNEREPQDISYYEKLRALLVNGGNQPTDGNGNHKDNHDEANNNGDFHDFGEHDDHEHAFMDEDGPDMNDGGAADFPNHDGFGNDDDDSHCQESLEDLCRSHLDALLANIAKSEKQTDLAARVSTWKQKIEQNLEEQELHPPFDIQEYGERIVNKLAVEESRDVETFTDLMKDQEKHDVARAFSALLQLVNNGDVELEKPGNSVGEPVCYTAVNPFSVRLLGDRNRKTEKAAIHLPRKRANSPTAKGKSPESPPSKKANNTCSSVSSQETRKVSLKISKITSVGSTKCTRKSKKR</sequence>
<dbReference type="GO" id="GO:0005634">
    <property type="term" value="C:nucleus"/>
    <property type="evidence" value="ECO:0007669"/>
    <property type="project" value="UniProtKB-SubCell"/>
</dbReference>
<keyword evidence="8" id="KW-0812">Transmembrane</keyword>
<dbReference type="Gene3D" id="1.10.10.580">
    <property type="entry name" value="Structural maintenance of chromosome 1. Chain E"/>
    <property type="match status" value="1"/>
</dbReference>
<dbReference type="InterPro" id="IPR023093">
    <property type="entry name" value="ScpA-like_C"/>
</dbReference>
<evidence type="ECO:0000313" key="12">
    <source>
        <dbReference type="Proteomes" id="UP000504610"/>
    </source>
</evidence>
<evidence type="ECO:0000256" key="6">
    <source>
        <dbReference type="ARBA" id="ARBA00030479"/>
    </source>
</evidence>
<keyword evidence="4" id="KW-0226">DNA condensation</keyword>
<evidence type="ECO:0000256" key="1">
    <source>
        <dbReference type="ARBA" id="ARBA00004123"/>
    </source>
</evidence>